<dbReference type="PANTHER" id="PTHR32268:SF11">
    <property type="entry name" value="HOMOSERINE O-ACETYLTRANSFERASE"/>
    <property type="match status" value="1"/>
</dbReference>
<comment type="pathway">
    <text evidence="2">Amino-acid biosynthesis; L-methionine biosynthesis via de novo pathway; O-acetyl-L-homoserine from L-homoserine: step 1/1.</text>
</comment>
<evidence type="ECO:0000256" key="3">
    <source>
        <dbReference type="PIRSR" id="PIRSR000443-1"/>
    </source>
</evidence>
<dbReference type="Pfam" id="PF00561">
    <property type="entry name" value="Abhydrolase_1"/>
    <property type="match status" value="1"/>
</dbReference>
<dbReference type="EC" id="2.3.1.31" evidence="2"/>
<dbReference type="SUPFAM" id="SSF53474">
    <property type="entry name" value="alpha/beta-Hydrolases"/>
    <property type="match status" value="1"/>
</dbReference>
<evidence type="ECO:0000313" key="5">
    <source>
        <dbReference type="EMBL" id="NYI68470.1"/>
    </source>
</evidence>
<dbReference type="UniPathway" id="UPA00051">
    <property type="reaction ID" value="UER00074"/>
</dbReference>
<dbReference type="PANTHER" id="PTHR32268">
    <property type="entry name" value="HOMOSERINE O-ACETYLTRANSFERASE"/>
    <property type="match status" value="1"/>
</dbReference>
<accession>A0A7Z0D433</accession>
<dbReference type="GO" id="GO:0004414">
    <property type="term" value="F:homoserine O-acetyltransferase activity"/>
    <property type="evidence" value="ECO:0007669"/>
    <property type="project" value="UniProtKB-UniRule"/>
</dbReference>
<evidence type="ECO:0000256" key="1">
    <source>
        <dbReference type="ARBA" id="ARBA00022679"/>
    </source>
</evidence>
<comment type="caution">
    <text evidence="5">The sequence shown here is derived from an EMBL/GenBank/DDBJ whole genome shotgun (WGS) entry which is preliminary data.</text>
</comment>
<comment type="subunit">
    <text evidence="2">Homodimer.</text>
</comment>
<dbReference type="Proteomes" id="UP000539111">
    <property type="component" value="Unassembled WGS sequence"/>
</dbReference>
<feature type="binding site" evidence="2">
    <location>
        <position position="353"/>
    </location>
    <ligand>
        <name>substrate</name>
    </ligand>
</feature>
<keyword evidence="2" id="KW-0486">Methionine biosynthesis</keyword>
<comment type="function">
    <text evidence="2">Transfers an acetyl group from acetyl-CoA to L-homoserine, forming acetyl-L-homoserine.</text>
</comment>
<dbReference type="PIRSF" id="PIRSF000443">
    <property type="entry name" value="Homoser_Ac_trans"/>
    <property type="match status" value="1"/>
</dbReference>
<dbReference type="GO" id="GO:0005737">
    <property type="term" value="C:cytoplasm"/>
    <property type="evidence" value="ECO:0007669"/>
    <property type="project" value="UniProtKB-SubCell"/>
</dbReference>
<name>A0A7Z0D433_9MICO</name>
<feature type="domain" description="AB hydrolase-1" evidence="4">
    <location>
        <begin position="52"/>
        <end position="358"/>
    </location>
</feature>
<feature type="binding site" evidence="2">
    <location>
        <position position="222"/>
    </location>
    <ligand>
        <name>substrate</name>
    </ligand>
</feature>
<dbReference type="GO" id="GO:0009092">
    <property type="term" value="P:homoserine metabolic process"/>
    <property type="evidence" value="ECO:0007669"/>
    <property type="project" value="TreeGrafter"/>
</dbReference>
<dbReference type="NCBIfam" id="NF001209">
    <property type="entry name" value="PRK00175.1"/>
    <property type="match status" value="1"/>
</dbReference>
<keyword evidence="2" id="KW-0963">Cytoplasm</keyword>
<comment type="subcellular location">
    <subcellularLocation>
        <location evidence="2">Cytoplasm</location>
    </subcellularLocation>
</comment>
<comment type="catalytic activity">
    <reaction evidence="2">
        <text>L-homoserine + acetyl-CoA = O-acetyl-L-homoserine + CoA</text>
        <dbReference type="Rhea" id="RHEA:13701"/>
        <dbReference type="ChEBI" id="CHEBI:57287"/>
        <dbReference type="ChEBI" id="CHEBI:57288"/>
        <dbReference type="ChEBI" id="CHEBI:57476"/>
        <dbReference type="ChEBI" id="CHEBI:57716"/>
        <dbReference type="EC" id="2.3.1.31"/>
    </reaction>
</comment>
<keyword evidence="6" id="KW-1185">Reference proteome</keyword>
<dbReference type="InterPro" id="IPR000073">
    <property type="entry name" value="AB_hydrolase_1"/>
</dbReference>
<proteinExistence type="inferred from homology"/>
<organism evidence="5 6">
    <name type="scientific">Spelaeicoccus albus</name>
    <dbReference type="NCBI Taxonomy" id="1280376"/>
    <lineage>
        <taxon>Bacteria</taxon>
        <taxon>Bacillati</taxon>
        <taxon>Actinomycetota</taxon>
        <taxon>Actinomycetes</taxon>
        <taxon>Micrococcales</taxon>
        <taxon>Brevibacteriaceae</taxon>
        <taxon>Spelaeicoccus</taxon>
    </lineage>
</organism>
<reference evidence="5 6" key="1">
    <citation type="submission" date="2020-07" db="EMBL/GenBank/DDBJ databases">
        <title>Sequencing the genomes of 1000 actinobacteria strains.</title>
        <authorList>
            <person name="Klenk H.-P."/>
        </authorList>
    </citation>
    <scope>NUCLEOTIDE SEQUENCE [LARGE SCALE GENOMIC DNA]</scope>
    <source>
        <strain evidence="5 6">DSM 26341</strain>
    </source>
</reference>
<dbReference type="GO" id="GO:0009086">
    <property type="term" value="P:methionine biosynthetic process"/>
    <property type="evidence" value="ECO:0007669"/>
    <property type="project" value="UniProtKB-UniRule"/>
</dbReference>
<evidence type="ECO:0000256" key="2">
    <source>
        <dbReference type="HAMAP-Rule" id="MF_00296"/>
    </source>
</evidence>
<keyword evidence="1 2" id="KW-0808">Transferase</keyword>
<comment type="similarity">
    <text evidence="2">Belongs to the AB hydrolase superfamily. MetX family.</text>
</comment>
<evidence type="ECO:0000259" key="4">
    <source>
        <dbReference type="Pfam" id="PF00561"/>
    </source>
</evidence>
<dbReference type="NCBIfam" id="TIGR01392">
    <property type="entry name" value="homoserO_Ac_trn"/>
    <property type="match status" value="1"/>
</dbReference>
<dbReference type="EMBL" id="JACBZP010000001">
    <property type="protein sequence ID" value="NYI68470.1"/>
    <property type="molecule type" value="Genomic_DNA"/>
</dbReference>
<dbReference type="HAMAP" id="MF_00296">
    <property type="entry name" value="MetX_acyltransf"/>
    <property type="match status" value="1"/>
</dbReference>
<comment type="caution">
    <text evidence="2">Lacks conserved residue(s) required for the propagation of feature annotation.</text>
</comment>
<protein>
    <recommendedName>
        <fullName evidence="2">Homoserine O-acetyltransferase</fullName>
        <shortName evidence="2">HAT</shortName>
        <ecNumber evidence="2">2.3.1.31</ecNumber>
    </recommendedName>
    <alternativeName>
        <fullName evidence="2">Homoserine transacetylase</fullName>
        <shortName evidence="2">HTA</shortName>
    </alternativeName>
</protein>
<dbReference type="AlphaFoldDB" id="A0A7Z0D433"/>
<dbReference type="InterPro" id="IPR008220">
    <property type="entry name" value="HAT_MetX-like"/>
</dbReference>
<feature type="active site" evidence="2 3">
    <location>
        <position position="352"/>
    </location>
</feature>
<sequence length="371" mass="39764">MISTLQHRRAPAEAGVRRCPIGSVQLDNGRTLPDVVIGYRTWGTLNADASNAILVEHALTGGTDVVTDDDTRPGWWQGLIGPGLAIDTRRWFVVAANIVGGCFGSTGPASVAPDGVPWGSRFPLITVRDSVRAEAALADRIGIDRWHAVIGGSLGGMRALEWAVEYPGRVRHCAVIAAGAYSTAEQIAWVQPQLMAIRQDPSFRSGDYYGGPPPAAGLGLARRIAHITYRTESEFGSRFSRLPQGAEDPYGHSSSVAGRERYAVESYLDYQADKLAGRFDANSYIAVSETLVSHDVRRGRGDLRRALSGATADFTIAAISSDRLYLPAGSYELAHALPGSPHVAEIDSPYGHDGFLLETEAIGSLLAQRIV</sequence>
<keyword evidence="2 5" id="KW-0012">Acyltransferase</keyword>
<keyword evidence="2" id="KW-0028">Amino-acid biosynthesis</keyword>
<evidence type="ECO:0000313" key="6">
    <source>
        <dbReference type="Proteomes" id="UP000539111"/>
    </source>
</evidence>
<dbReference type="Gene3D" id="3.40.50.1820">
    <property type="entry name" value="alpha/beta hydrolase"/>
    <property type="match status" value="1"/>
</dbReference>
<dbReference type="Gene3D" id="1.10.1740.110">
    <property type="match status" value="1"/>
</dbReference>
<dbReference type="InterPro" id="IPR029058">
    <property type="entry name" value="AB_hydrolase_fold"/>
</dbReference>
<feature type="active site" evidence="2 3">
    <location>
        <position position="322"/>
    </location>
</feature>
<gene>
    <name evidence="2" type="primary">metXA</name>
    <name evidence="5" type="ORF">BJY26_002776</name>
</gene>
<feature type="active site" description="Nucleophile" evidence="2 3">
    <location>
        <position position="153"/>
    </location>
</feature>
<dbReference type="RefSeq" id="WP_179428816.1">
    <property type="nucleotide sequence ID" value="NZ_JACBZP010000001.1"/>
</dbReference>